<dbReference type="Pfam" id="PF03101">
    <property type="entry name" value="FAR1"/>
    <property type="match status" value="1"/>
</dbReference>
<protein>
    <recommendedName>
        <fullName evidence="1">FAR1 domain-containing protein</fullName>
    </recommendedName>
</protein>
<sequence length="123" mass="14363">MENQDPNKEEGIPRWKPQLWMKFHTVAEAWDFWEYYGGRMGFSVRRRYTNTSKIDGVVTGCKFVCFKEGKKAADKRDSLTKRERAEIRTGCMVAPNEPGSDQYEFMGSFTNLLTTPVMAEDFW</sequence>
<comment type="caution">
    <text evidence="2">The sequence shown here is derived from an EMBL/GenBank/DDBJ whole genome shotgun (WGS) entry which is preliminary data.</text>
</comment>
<feature type="domain" description="FAR1" evidence="1">
    <location>
        <begin position="31"/>
        <end position="92"/>
    </location>
</feature>
<dbReference type="EMBL" id="JAUUTY010000005">
    <property type="protein sequence ID" value="KAK1628679.1"/>
    <property type="molecule type" value="Genomic_DNA"/>
</dbReference>
<evidence type="ECO:0000313" key="2">
    <source>
        <dbReference type="EMBL" id="KAK1628679.1"/>
    </source>
</evidence>
<dbReference type="InterPro" id="IPR004330">
    <property type="entry name" value="FAR1_DNA_bnd_dom"/>
</dbReference>
<keyword evidence="3" id="KW-1185">Reference proteome</keyword>
<reference evidence="2" key="1">
    <citation type="submission" date="2023-07" db="EMBL/GenBank/DDBJ databases">
        <title>A chromosome-level genome assembly of Lolium multiflorum.</title>
        <authorList>
            <person name="Chen Y."/>
            <person name="Copetti D."/>
            <person name="Kolliker R."/>
            <person name="Studer B."/>
        </authorList>
    </citation>
    <scope>NUCLEOTIDE SEQUENCE</scope>
    <source>
        <strain evidence="2">02402/16</strain>
        <tissue evidence="2">Leaf</tissue>
    </source>
</reference>
<evidence type="ECO:0000313" key="3">
    <source>
        <dbReference type="Proteomes" id="UP001231189"/>
    </source>
</evidence>
<dbReference type="PANTHER" id="PTHR46328">
    <property type="entry name" value="FAR-RED IMPAIRED RESPONSIVE (FAR1) FAMILY PROTEIN-RELATED"/>
    <property type="match status" value="1"/>
</dbReference>
<evidence type="ECO:0000259" key="1">
    <source>
        <dbReference type="Pfam" id="PF03101"/>
    </source>
</evidence>
<dbReference type="PANTHER" id="PTHR46328:SF34">
    <property type="entry name" value="PROTEIN FAR1-RELATED SEQUENCE 5-LIKE"/>
    <property type="match status" value="1"/>
</dbReference>
<organism evidence="2 3">
    <name type="scientific">Lolium multiflorum</name>
    <name type="common">Italian ryegrass</name>
    <name type="synonym">Lolium perenne subsp. multiflorum</name>
    <dbReference type="NCBI Taxonomy" id="4521"/>
    <lineage>
        <taxon>Eukaryota</taxon>
        <taxon>Viridiplantae</taxon>
        <taxon>Streptophyta</taxon>
        <taxon>Embryophyta</taxon>
        <taxon>Tracheophyta</taxon>
        <taxon>Spermatophyta</taxon>
        <taxon>Magnoliopsida</taxon>
        <taxon>Liliopsida</taxon>
        <taxon>Poales</taxon>
        <taxon>Poaceae</taxon>
        <taxon>BOP clade</taxon>
        <taxon>Pooideae</taxon>
        <taxon>Poodae</taxon>
        <taxon>Poeae</taxon>
        <taxon>Poeae Chloroplast Group 2 (Poeae type)</taxon>
        <taxon>Loliodinae</taxon>
        <taxon>Loliinae</taxon>
        <taxon>Lolium</taxon>
    </lineage>
</organism>
<gene>
    <name evidence="2" type="ORF">QYE76_002994</name>
</gene>
<name>A0AAD8RPC5_LOLMU</name>
<accession>A0AAD8RPC5</accession>
<dbReference type="Proteomes" id="UP001231189">
    <property type="component" value="Unassembled WGS sequence"/>
</dbReference>
<dbReference type="AlphaFoldDB" id="A0AAD8RPC5"/>
<proteinExistence type="predicted"/>